<evidence type="ECO:0000259" key="9">
    <source>
        <dbReference type="PROSITE" id="PS50262"/>
    </source>
</evidence>
<evidence type="ECO:0000256" key="7">
    <source>
        <dbReference type="SAM" id="MobiDB-lite"/>
    </source>
</evidence>
<dbReference type="Gene3D" id="1.20.1070.10">
    <property type="entry name" value="Rhodopsin 7-helix transmembrane proteins"/>
    <property type="match status" value="1"/>
</dbReference>
<dbReference type="Pfam" id="PF00001">
    <property type="entry name" value="7tm_1"/>
    <property type="match status" value="1"/>
</dbReference>
<dbReference type="Gene3D" id="3.30.70.270">
    <property type="match status" value="1"/>
</dbReference>
<accession>A0A226CV54</accession>
<feature type="transmembrane region" description="Helical" evidence="8">
    <location>
        <begin position="1407"/>
        <end position="1436"/>
    </location>
</feature>
<feature type="transmembrane region" description="Helical" evidence="8">
    <location>
        <begin position="1710"/>
        <end position="1732"/>
    </location>
</feature>
<evidence type="ECO:0000313" key="11">
    <source>
        <dbReference type="Proteomes" id="UP000198287"/>
    </source>
</evidence>
<feature type="transmembrane region" description="Helical" evidence="8">
    <location>
        <begin position="1448"/>
        <end position="1474"/>
    </location>
</feature>
<feature type="region of interest" description="Disordered" evidence="7">
    <location>
        <begin position="155"/>
        <end position="174"/>
    </location>
</feature>
<dbReference type="InterPro" id="IPR000276">
    <property type="entry name" value="GPCR_Rhodpsn"/>
</dbReference>
<keyword evidence="5 8" id="KW-0472">Membrane</keyword>
<comment type="caution">
    <text evidence="10">The sequence shown here is derived from an EMBL/GenBank/DDBJ whole genome shotgun (WGS) entry which is preliminary data.</text>
</comment>
<dbReference type="InterPro" id="IPR008042">
    <property type="entry name" value="Retrotrans_Pao"/>
</dbReference>
<reference evidence="10 11" key="1">
    <citation type="submission" date="2015-12" db="EMBL/GenBank/DDBJ databases">
        <title>The genome of Folsomia candida.</title>
        <authorList>
            <person name="Faddeeva A."/>
            <person name="Derks M.F."/>
            <person name="Anvar Y."/>
            <person name="Smit S."/>
            <person name="Van Straalen N."/>
            <person name="Roelofs D."/>
        </authorList>
    </citation>
    <scope>NUCLEOTIDE SEQUENCE [LARGE SCALE GENOMIC DNA]</scope>
    <source>
        <strain evidence="10 11">VU population</strain>
        <tissue evidence="10">Whole body</tissue>
    </source>
</reference>
<evidence type="ECO:0000256" key="5">
    <source>
        <dbReference type="ARBA" id="ARBA00023136"/>
    </source>
</evidence>
<dbReference type="InterPro" id="IPR005312">
    <property type="entry name" value="DUF1759"/>
</dbReference>
<organism evidence="10 11">
    <name type="scientific">Folsomia candida</name>
    <name type="common">Springtail</name>
    <dbReference type="NCBI Taxonomy" id="158441"/>
    <lineage>
        <taxon>Eukaryota</taxon>
        <taxon>Metazoa</taxon>
        <taxon>Ecdysozoa</taxon>
        <taxon>Arthropoda</taxon>
        <taxon>Hexapoda</taxon>
        <taxon>Collembola</taxon>
        <taxon>Entomobryomorpha</taxon>
        <taxon>Isotomoidea</taxon>
        <taxon>Isotomidae</taxon>
        <taxon>Proisotominae</taxon>
        <taxon>Folsomia</taxon>
    </lineage>
</organism>
<feature type="domain" description="G-protein coupled receptors family 1 profile" evidence="9">
    <location>
        <begin position="1427"/>
        <end position="1687"/>
    </location>
</feature>
<feature type="transmembrane region" description="Helical" evidence="8">
    <location>
        <begin position="1486"/>
        <end position="1507"/>
    </location>
</feature>
<dbReference type="EMBL" id="LNIX01000074">
    <property type="protein sequence ID" value="OXA36769.1"/>
    <property type="molecule type" value="Genomic_DNA"/>
</dbReference>
<comment type="similarity">
    <text evidence="2 6">Belongs to the G-protein coupled receptor 1 family.</text>
</comment>
<dbReference type="GO" id="GO:0071897">
    <property type="term" value="P:DNA biosynthetic process"/>
    <property type="evidence" value="ECO:0007669"/>
    <property type="project" value="UniProtKB-ARBA"/>
</dbReference>
<evidence type="ECO:0000256" key="2">
    <source>
        <dbReference type="ARBA" id="ARBA00010663"/>
    </source>
</evidence>
<dbReference type="InterPro" id="IPR043502">
    <property type="entry name" value="DNA/RNA_pol_sf"/>
</dbReference>
<dbReference type="GO" id="GO:0016020">
    <property type="term" value="C:membrane"/>
    <property type="evidence" value="ECO:0007669"/>
    <property type="project" value="UniProtKB-SubCell"/>
</dbReference>
<dbReference type="SUPFAM" id="SSF56672">
    <property type="entry name" value="DNA/RNA polymerases"/>
    <property type="match status" value="1"/>
</dbReference>
<evidence type="ECO:0000313" key="10">
    <source>
        <dbReference type="EMBL" id="OXA36769.1"/>
    </source>
</evidence>
<dbReference type="InterPro" id="IPR043128">
    <property type="entry name" value="Rev_trsase/Diguanyl_cyclase"/>
</dbReference>
<feature type="transmembrane region" description="Helical" evidence="8">
    <location>
        <begin position="1636"/>
        <end position="1657"/>
    </location>
</feature>
<dbReference type="PRINTS" id="PR00237">
    <property type="entry name" value="GPCRRHODOPSN"/>
</dbReference>
<evidence type="ECO:0000256" key="1">
    <source>
        <dbReference type="ARBA" id="ARBA00004370"/>
    </source>
</evidence>
<dbReference type="Proteomes" id="UP000198287">
    <property type="component" value="Unassembled WGS sequence"/>
</dbReference>
<dbReference type="Pfam" id="PF05380">
    <property type="entry name" value="Peptidase_A17"/>
    <property type="match status" value="1"/>
</dbReference>
<dbReference type="PANTHER" id="PTHR47331">
    <property type="entry name" value="PHD-TYPE DOMAIN-CONTAINING PROTEIN"/>
    <property type="match status" value="1"/>
</dbReference>
<keyword evidence="6" id="KW-0675">Receptor</keyword>
<feature type="transmembrane region" description="Helical" evidence="8">
    <location>
        <begin position="1578"/>
        <end position="1602"/>
    </location>
</feature>
<dbReference type="GO" id="GO:0004930">
    <property type="term" value="F:G protein-coupled receptor activity"/>
    <property type="evidence" value="ECO:0007669"/>
    <property type="project" value="UniProtKB-KW"/>
</dbReference>
<feature type="region of interest" description="Disordered" evidence="7">
    <location>
        <begin position="182"/>
        <end position="257"/>
    </location>
</feature>
<dbReference type="PANTHER" id="PTHR47331:SF5">
    <property type="entry name" value="RIBONUCLEASE H"/>
    <property type="match status" value="1"/>
</dbReference>
<evidence type="ECO:0000256" key="6">
    <source>
        <dbReference type="RuleBase" id="RU000688"/>
    </source>
</evidence>
<dbReference type="InterPro" id="IPR021109">
    <property type="entry name" value="Peptidase_aspartic_dom_sf"/>
</dbReference>
<protein>
    <submittedName>
        <fullName evidence="10">Protein trapped in endoderm-1</fullName>
    </submittedName>
</protein>
<name>A0A226CV54_FOLCA</name>
<keyword evidence="6" id="KW-0297">G-protein coupled receptor</keyword>
<dbReference type="Gene3D" id="3.10.10.10">
    <property type="entry name" value="HIV Type 1 Reverse Transcriptase, subunit A, domain 1"/>
    <property type="match status" value="1"/>
</dbReference>
<keyword evidence="6" id="KW-0807">Transducer</keyword>
<sequence length="1946" mass="217272">MVIDSNKFSDCEKLRLLKDALKEPADDNLKDLQCTDGNFTIAWDRMTTRYDSPRESAHAAVKPLLELPPLMSQTGNGLYKLVATVRTTRAQIQLLKLGKVTEAEVLYTYHILTRLDARTIKDFNQFHTSNDIPTLDSIMTCPERQAKTIDLIQGLKPHSITKTNGQKSGRDRHDAPSALAIHESKVRFQDQISHSKQRGRSPARKGQSSSHQQRRDLQGNGNSRHGSPHFPRDRSASPGQGRQRNEPRSKSPNNAASAPCAVCASTHHRAHKCHEFLGFSTTARRDWTRSNNRCFNCLGNHSVKDCTSQFTCVHCKKKHHSLLHVNDTGNHINTIFSSVSQPIHDDDTSIGLMPTAIVKVFHPHGGAGHTARVLLDSGAEKCFITASAVKRLGLPILGTLTEFIVAGGNTTPSLGFTTFRFRNNLAQSTTFSVRASVLPQITASIPTQKIDDSKWLHLQNIPLADPTYNQPGPIDILLGTTIMDVLTSGKKLEGVAGTPSAYFTELGYVVQGKVDIKSAFTVTTRPTPPPAAGLSVASHERPLFQMQQFWDIEELPARAHWTPEEQAVEDHFVKNTVRLPNGRFQIKWPFSASPSLLGSSYQPALRRWLAMERRLQADPKLANDYHGQIEDYIKKGHLEPVPAEDLYKTPHFYIPHHAVFKASSTTTKIRIVFDASAKSSSGRSVNAILSPGPVIQAPLFDQLLRFRFKSIAMTADIVQMYRQISVAPSDRDFARIIYGRHPKEPLQYWRHTTVPFGFAPAPFEAVRCVHQVAKDEGHRFPLAAHAAVESLYVDDFLNSEDGVDAAVTLVKEMIEMLATAQMELRKWSSNSSELMTHISDHLHEPNGSLNLDSSSTIGTLGMQWNPRTDRFNYQVTIEPRTVHTKRSVLSDISKMFDPLGLVAPVIITAKILMQRVWTFDTEWDDPLPSPILEQWLEFSEALPVLQDLGVPRWIGYTADCNWELLGFCDASEKAYGACIFLRARTDSKYAQCCLVASKTRVAPVRTTTIRRLELQGCVLLADLMAHFRQQYQIDDANVHYWTDSTICLHWIHSHPSKWKIYVANRVSHIQDTSSSQQWAHVISEDNPGDCCSRGLLPHELATHRLWWSGPAWLAIDYTKPGFNPSASGYDSVKHEAKLTPTVLHAKALVENHVIILSLSRLSSWTKAVRVLAILQGIGRRKSFKGIMPCPQASVAIASAELSLIRIIQMIAYPSLDDAIFLQFRPPRFKSVRLQPLHPFKDQDGIFRVGGRLQKSNLPPVTKNPALLPCSHPSSGFPMPLRALRPSSTSDGHVRVTTIETDTSYKDEKGKFVKTFKEVLRPITKLARLPAEQDEQDDRFKALPYPNRSPAVTSINRPGRMCPIPPWEWIFAIITMTASVVPGSNAQAVNQSVADVTMPLPAFPIPDIWLTTTVASMLSVFAVGGIIGNIVTICAILSVPKLRRNHIHWLITSLCASDLLFSATTLPMNVARFYYREWIFGHAVCQFYAFMLFGNIICTLAHLVAITVNRCAKIVWFQYYYGMITDNRVKAIIATIWISAFGLIIPPLFGVWGTLGAKPSDPSSCTILPDIRGNTPKSFLWVLGNIVPLTIMSSCYTHIWIFARQTRNQLVAISRRHPTSVVTATIHSAPDAHLTRMISIIIIRFVICFEPVFILNWIDSAKTRFSPYTHLASSLLAWCTSWLNLAIYVATNQDYRNDYVSFFDPGRLRSVRFPLVATLTRTITLVLLIGSGMTTHQSQPNLADFTPPCIIPYETHHQIPTCVRTASWFHILENGTVCHRQVQCGEGEMVSADAKRCTTSNSRCQVVVDLNVDQMQCQTIKDATHVARLSIPPLRSSLCSVGGLTLHDCTSFTERYQDVSVIIVDQQAYPLETLNIAQHARMMDFTSYICKGNCHANACTEGQCDGDPLFCANFLSKSKNSLQPIQAECDCTFNSSSCSCLCGVWPL</sequence>
<feature type="transmembrane region" description="Helical" evidence="8">
    <location>
        <begin position="1669"/>
        <end position="1689"/>
    </location>
</feature>
<dbReference type="Gene3D" id="2.40.70.10">
    <property type="entry name" value="Acid Proteases"/>
    <property type="match status" value="1"/>
</dbReference>
<dbReference type="OrthoDB" id="6117944at2759"/>
<evidence type="ECO:0000256" key="3">
    <source>
        <dbReference type="ARBA" id="ARBA00022692"/>
    </source>
</evidence>
<keyword evidence="11" id="KW-1185">Reference proteome</keyword>
<gene>
    <name evidence="10" type="ORF">Fcan01_28464</name>
</gene>
<keyword evidence="3 6" id="KW-0812">Transmembrane</keyword>
<comment type="subcellular location">
    <subcellularLocation>
        <location evidence="1">Membrane</location>
    </subcellularLocation>
</comment>
<dbReference type="CDD" id="cd00303">
    <property type="entry name" value="retropepsin_like"/>
    <property type="match status" value="1"/>
</dbReference>
<feature type="transmembrane region" description="Helical" evidence="8">
    <location>
        <begin position="1528"/>
        <end position="1551"/>
    </location>
</feature>
<evidence type="ECO:0000256" key="8">
    <source>
        <dbReference type="SAM" id="Phobius"/>
    </source>
</evidence>
<keyword evidence="4 8" id="KW-1133">Transmembrane helix</keyword>
<dbReference type="SUPFAM" id="SSF81321">
    <property type="entry name" value="Family A G protein-coupled receptor-like"/>
    <property type="match status" value="1"/>
</dbReference>
<dbReference type="PROSITE" id="PS00237">
    <property type="entry name" value="G_PROTEIN_RECEP_F1_1"/>
    <property type="match status" value="1"/>
</dbReference>
<dbReference type="PROSITE" id="PS50262">
    <property type="entry name" value="G_PROTEIN_RECEP_F1_2"/>
    <property type="match status" value="1"/>
</dbReference>
<dbReference type="InterPro" id="IPR017452">
    <property type="entry name" value="GPCR_Rhodpsn_7TM"/>
</dbReference>
<dbReference type="Pfam" id="PF03564">
    <property type="entry name" value="DUF1759"/>
    <property type="match status" value="1"/>
</dbReference>
<evidence type="ECO:0000256" key="4">
    <source>
        <dbReference type="ARBA" id="ARBA00022989"/>
    </source>
</evidence>
<proteinExistence type="inferred from homology"/>